<organism evidence="1 2">
    <name type="scientific">Plasmopara halstedii</name>
    <name type="common">Downy mildew of sunflower</name>
    <dbReference type="NCBI Taxonomy" id="4781"/>
    <lineage>
        <taxon>Eukaryota</taxon>
        <taxon>Sar</taxon>
        <taxon>Stramenopiles</taxon>
        <taxon>Oomycota</taxon>
        <taxon>Peronosporomycetes</taxon>
        <taxon>Peronosporales</taxon>
        <taxon>Peronosporaceae</taxon>
        <taxon>Plasmopara</taxon>
    </lineage>
</organism>
<sequence length="99" mass="11018">MTRSCSLISAWSKAKPVVKAKTDVQFQQELQHIFDRPHKLIASKHPHLTAAHLLVFYSGSRGNLRLGNIGSVVIRIDRQTPTAEAVWSAAMSYAHHSSQ</sequence>
<evidence type="ECO:0000313" key="1">
    <source>
        <dbReference type="EMBL" id="CEG37778.1"/>
    </source>
</evidence>
<proteinExistence type="predicted"/>
<evidence type="ECO:0000313" key="2">
    <source>
        <dbReference type="Proteomes" id="UP000054928"/>
    </source>
</evidence>
<dbReference type="RefSeq" id="XP_024574147.1">
    <property type="nucleotide sequence ID" value="XM_024723141.1"/>
</dbReference>
<dbReference type="AlphaFoldDB" id="A0A0P1ABM1"/>
<accession>A0A0P1ABM1</accession>
<dbReference type="GeneID" id="36400889"/>
<keyword evidence="2" id="KW-1185">Reference proteome</keyword>
<protein>
    <submittedName>
        <fullName evidence="1">Uncharacterized protein</fullName>
    </submittedName>
</protein>
<reference evidence="2" key="1">
    <citation type="submission" date="2014-09" db="EMBL/GenBank/DDBJ databases">
        <authorList>
            <person name="Sharma Rahul"/>
            <person name="Thines Marco"/>
        </authorList>
    </citation>
    <scope>NUCLEOTIDE SEQUENCE [LARGE SCALE GENOMIC DNA]</scope>
</reference>
<dbReference type="Proteomes" id="UP000054928">
    <property type="component" value="Unassembled WGS sequence"/>
</dbReference>
<name>A0A0P1ABM1_PLAHL</name>
<dbReference type="EMBL" id="CCYD01000291">
    <property type="protein sequence ID" value="CEG37778.1"/>
    <property type="molecule type" value="Genomic_DNA"/>
</dbReference>